<feature type="region of interest" description="Disordered" evidence="1">
    <location>
        <begin position="224"/>
        <end position="245"/>
    </location>
</feature>
<organism evidence="2 3">
    <name type="scientific">Colletotrichum simmondsii</name>
    <dbReference type="NCBI Taxonomy" id="703756"/>
    <lineage>
        <taxon>Eukaryota</taxon>
        <taxon>Fungi</taxon>
        <taxon>Dikarya</taxon>
        <taxon>Ascomycota</taxon>
        <taxon>Pezizomycotina</taxon>
        <taxon>Sordariomycetes</taxon>
        <taxon>Hypocreomycetidae</taxon>
        <taxon>Glomerellales</taxon>
        <taxon>Glomerellaceae</taxon>
        <taxon>Colletotrichum</taxon>
        <taxon>Colletotrichum acutatum species complex</taxon>
    </lineage>
</organism>
<evidence type="ECO:0000313" key="3">
    <source>
        <dbReference type="Proteomes" id="UP000070328"/>
    </source>
</evidence>
<keyword evidence="3" id="KW-1185">Reference proteome</keyword>
<reference evidence="2 3" key="1">
    <citation type="submission" date="2014-02" db="EMBL/GenBank/DDBJ databases">
        <title>The genome sequence of Colletotrichum simmondsii CBS122122.</title>
        <authorList>
            <person name="Baroncelli R."/>
            <person name="Thon M.R."/>
        </authorList>
    </citation>
    <scope>NUCLEOTIDE SEQUENCE [LARGE SCALE GENOMIC DNA]</scope>
    <source>
        <strain evidence="2 3">CBS122122</strain>
    </source>
</reference>
<protein>
    <submittedName>
        <fullName evidence="2">Uncharacterized protein</fullName>
    </submittedName>
</protein>
<dbReference type="EMBL" id="JFBX01000521">
    <property type="protein sequence ID" value="KXH36648.1"/>
    <property type="molecule type" value="Genomic_DNA"/>
</dbReference>
<accession>A0A135SL44</accession>
<comment type="caution">
    <text evidence="2">The sequence shown here is derived from an EMBL/GenBank/DDBJ whole genome shotgun (WGS) entry which is preliminary data.</text>
</comment>
<sequence length="245" mass="27271">MGSRFRAGEFSSSSPRTVTVLSCYLLDSLKFSSVADKFFTQIVENGRNGFAPGESEGDAAIGSDMGGFALNSDPWVLTPSQSSWSSAFSDYPWRRLSKEAWPCTYSHTSNRHRASMKRNEEACKIEKVAILGSRHENFAALVKTCASDPIHIELLVNKPMLQEDDPSLLANRTKAGDLPETQNKSHIMEAYEQMRHLHTLSGLSSAPFWNPLGREEEMKITGNFQSTQTTHKRPTKATLAGKVRR</sequence>
<proteinExistence type="predicted"/>
<dbReference type="AlphaFoldDB" id="A0A135SL44"/>
<evidence type="ECO:0000313" key="2">
    <source>
        <dbReference type="EMBL" id="KXH36648.1"/>
    </source>
</evidence>
<evidence type="ECO:0000256" key="1">
    <source>
        <dbReference type="SAM" id="MobiDB-lite"/>
    </source>
</evidence>
<dbReference type="Proteomes" id="UP000070328">
    <property type="component" value="Unassembled WGS sequence"/>
</dbReference>
<name>A0A135SL44_9PEZI</name>
<gene>
    <name evidence="2" type="ORF">CSIM01_03042</name>
</gene>